<organism evidence="8">
    <name type="scientific">Leptospirillum ferriphilum</name>
    <dbReference type="NCBI Taxonomy" id="178606"/>
    <lineage>
        <taxon>Bacteria</taxon>
        <taxon>Pseudomonadati</taxon>
        <taxon>Nitrospirota</taxon>
        <taxon>Nitrospiria</taxon>
        <taxon>Nitrospirales</taxon>
        <taxon>Nitrospiraceae</taxon>
        <taxon>Leptospirillum</taxon>
    </lineage>
</organism>
<dbReference type="CDD" id="cd05254">
    <property type="entry name" value="dTDP_HR_like_SDR_e"/>
    <property type="match status" value="1"/>
</dbReference>
<dbReference type="PANTHER" id="PTHR10491">
    <property type="entry name" value="DTDP-4-DEHYDRORHAMNOSE REDUCTASE"/>
    <property type="match status" value="1"/>
</dbReference>
<feature type="domain" description="RmlD-like substrate binding" evidence="7">
    <location>
        <begin position="30"/>
        <end position="312"/>
    </location>
</feature>
<evidence type="ECO:0000259" key="7">
    <source>
        <dbReference type="Pfam" id="PF04321"/>
    </source>
</evidence>
<keyword evidence="6 8" id="KW-0560">Oxidoreductase</keyword>
<evidence type="ECO:0000256" key="5">
    <source>
        <dbReference type="ARBA" id="ARBA00048200"/>
    </source>
</evidence>
<proteinExistence type="inferred from homology"/>
<dbReference type="NCBIfam" id="TIGR01214">
    <property type="entry name" value="rmlD"/>
    <property type="match status" value="1"/>
</dbReference>
<dbReference type="GO" id="GO:0005829">
    <property type="term" value="C:cytosol"/>
    <property type="evidence" value="ECO:0007669"/>
    <property type="project" value="TreeGrafter"/>
</dbReference>
<comment type="function">
    <text evidence="6">Catalyzes the reduction of dTDP-6-deoxy-L-lyxo-4-hexulose to yield dTDP-L-rhamnose.</text>
</comment>
<dbReference type="EC" id="1.1.1.133" evidence="3 6"/>
<evidence type="ECO:0000313" key="8">
    <source>
        <dbReference type="EMBL" id="HFT93313.1"/>
    </source>
</evidence>
<evidence type="ECO:0000256" key="3">
    <source>
        <dbReference type="ARBA" id="ARBA00012929"/>
    </source>
</evidence>
<dbReference type="GO" id="GO:0008831">
    <property type="term" value="F:dTDP-4-dehydrorhamnose reductase activity"/>
    <property type="evidence" value="ECO:0007669"/>
    <property type="project" value="UniProtKB-EC"/>
</dbReference>
<name>A0A7C3R3E5_9BACT</name>
<dbReference type="PANTHER" id="PTHR10491:SF4">
    <property type="entry name" value="METHIONINE ADENOSYLTRANSFERASE 2 SUBUNIT BETA"/>
    <property type="match status" value="1"/>
</dbReference>
<evidence type="ECO:0000256" key="4">
    <source>
        <dbReference type="ARBA" id="ARBA00017099"/>
    </source>
</evidence>
<accession>A0A7C3R3E5</accession>
<dbReference type="EMBL" id="DTMM01000096">
    <property type="protein sequence ID" value="HFT93313.1"/>
    <property type="molecule type" value="Genomic_DNA"/>
</dbReference>
<comment type="caution">
    <text evidence="8">The sequence shown here is derived from an EMBL/GenBank/DDBJ whole genome shotgun (WGS) entry which is preliminary data.</text>
</comment>
<dbReference type="Gene3D" id="3.40.50.720">
    <property type="entry name" value="NAD(P)-binding Rossmann-like Domain"/>
    <property type="match status" value="1"/>
</dbReference>
<comment type="pathway">
    <text evidence="1 6">Carbohydrate biosynthesis; dTDP-L-rhamnose biosynthesis.</text>
</comment>
<dbReference type="Pfam" id="PF04321">
    <property type="entry name" value="RmlD_sub_bind"/>
    <property type="match status" value="1"/>
</dbReference>
<comment type="catalytic activity">
    <reaction evidence="5">
        <text>dTDP-beta-L-rhamnose + NADP(+) = dTDP-4-dehydro-beta-L-rhamnose + NADPH + H(+)</text>
        <dbReference type="Rhea" id="RHEA:21796"/>
        <dbReference type="ChEBI" id="CHEBI:15378"/>
        <dbReference type="ChEBI" id="CHEBI:57510"/>
        <dbReference type="ChEBI" id="CHEBI:57783"/>
        <dbReference type="ChEBI" id="CHEBI:58349"/>
        <dbReference type="ChEBI" id="CHEBI:62830"/>
        <dbReference type="EC" id="1.1.1.133"/>
    </reaction>
</comment>
<evidence type="ECO:0000256" key="2">
    <source>
        <dbReference type="ARBA" id="ARBA00010944"/>
    </source>
</evidence>
<dbReference type="SUPFAM" id="SSF51735">
    <property type="entry name" value="NAD(P)-binding Rossmann-fold domains"/>
    <property type="match status" value="1"/>
</dbReference>
<evidence type="ECO:0000256" key="1">
    <source>
        <dbReference type="ARBA" id="ARBA00004781"/>
    </source>
</evidence>
<dbReference type="InterPro" id="IPR036291">
    <property type="entry name" value="NAD(P)-bd_dom_sf"/>
</dbReference>
<gene>
    <name evidence="8" type="primary">rfbD</name>
    <name evidence="8" type="ORF">ENX03_05125</name>
</gene>
<dbReference type="Gene3D" id="3.90.25.10">
    <property type="entry name" value="UDP-galactose 4-epimerase, domain 1"/>
    <property type="match status" value="1"/>
</dbReference>
<comment type="similarity">
    <text evidence="2 6">Belongs to the dTDP-4-dehydrorhamnose reductase family.</text>
</comment>
<reference evidence="8" key="1">
    <citation type="journal article" date="2020" name="mSystems">
        <title>Genome- and Community-Level Interaction Insights into Carbon Utilization and Element Cycling Functions of Hydrothermarchaeota in Hydrothermal Sediment.</title>
        <authorList>
            <person name="Zhou Z."/>
            <person name="Liu Y."/>
            <person name="Xu W."/>
            <person name="Pan J."/>
            <person name="Luo Z.H."/>
            <person name="Li M."/>
        </authorList>
    </citation>
    <scope>NUCLEOTIDE SEQUENCE [LARGE SCALE GENOMIC DNA]</scope>
    <source>
        <strain evidence="8">SpSt-902</strain>
    </source>
</reference>
<dbReference type="GO" id="GO:0019305">
    <property type="term" value="P:dTDP-rhamnose biosynthetic process"/>
    <property type="evidence" value="ECO:0007669"/>
    <property type="project" value="UniProtKB-UniPathway"/>
</dbReference>
<evidence type="ECO:0000256" key="6">
    <source>
        <dbReference type="RuleBase" id="RU364082"/>
    </source>
</evidence>
<protein>
    <recommendedName>
        <fullName evidence="4 6">dTDP-4-dehydrorhamnose reductase</fullName>
        <ecNumber evidence="3 6">1.1.1.133</ecNumber>
    </recommendedName>
</protein>
<sequence>MSLFGEANTHKLHIRFPDSLVRGVGGGTVKIGIIGTRGQLGADLCLQAADSDIVKLDRPEFDLLNPGSFNFLEDIRLDILINTAAYNDVDKAEVEVDSAFRLNAIAPACLADYCRNKGIRFITFSTDYVFGDQHQKTSLVPLKETDEALPLSSYGVSKWAGERMVLNRDPDAIVIRTCGLYGHHRAAHLKRNFVDLMLQLGLAGKTIRVVSDQVVTPTSTLELAKKVMSLVAVSPEGGVYHMTNEGQCSWFEFAREIFSSAGIQADLREVTQKEYGARARRPLFSVLSKEKIGRFGIRFGSWQDALSNYLQDKILTEQKPIP</sequence>
<keyword evidence="6" id="KW-0521">NADP</keyword>
<dbReference type="UniPathway" id="UPA00124"/>
<dbReference type="InterPro" id="IPR029903">
    <property type="entry name" value="RmlD-like-bd"/>
</dbReference>
<dbReference type="InterPro" id="IPR005913">
    <property type="entry name" value="dTDP_dehydrorham_reduct"/>
</dbReference>
<dbReference type="AlphaFoldDB" id="A0A7C3R3E5"/>